<dbReference type="Proteomes" id="UP000320623">
    <property type="component" value="Unassembled WGS sequence"/>
</dbReference>
<sequence length="100" mass="11799">MTAVETKRERFVAVDIQKSEDGWNVLQAILKDNPGAKIDDFPGYYKIKHPEKLLIRRETVENMMGRPWDTQEFNLVIISYAGNFAEWDDEKILIQWDTHM</sequence>
<accession>A0A0S4MVC4</accession>
<dbReference type="STRING" id="1643428.GCA_001442855_00615"/>
<dbReference type="OrthoDB" id="9805636at2"/>
<comment type="similarity">
    <text evidence="1">Belongs to the TmoD/XamoD family.</text>
</comment>
<dbReference type="GO" id="GO:0004497">
    <property type="term" value="F:monooxygenase activity"/>
    <property type="evidence" value="ECO:0007669"/>
    <property type="project" value="InterPro"/>
</dbReference>
<name>A0A0S4MVC4_9BACT</name>
<dbReference type="RefSeq" id="WP_140944417.1">
    <property type="nucleotide sequence ID" value="NZ_FAOO01000003.1"/>
</dbReference>
<dbReference type="InterPro" id="IPR003454">
    <property type="entry name" value="MOase_MmoB_DmpM"/>
</dbReference>
<dbReference type="AlphaFoldDB" id="A0A0S4MVC4"/>
<dbReference type="Pfam" id="PF02406">
    <property type="entry name" value="MmoB_DmpM"/>
    <property type="match status" value="1"/>
</dbReference>
<organism evidence="2 3">
    <name type="scientific">Candidatus Thermokryptus mobilis</name>
    <dbReference type="NCBI Taxonomy" id="1643428"/>
    <lineage>
        <taxon>Bacteria</taxon>
        <taxon>Pseudomonadati</taxon>
        <taxon>Candidatus Kryptoniota</taxon>
        <taxon>Candidatus Thermokryptus</taxon>
    </lineage>
</organism>
<proteinExistence type="inferred from homology"/>
<evidence type="ECO:0000313" key="3">
    <source>
        <dbReference type="Proteomes" id="UP000320623"/>
    </source>
</evidence>
<gene>
    <name evidence="2" type="ORF">JGI1_00632</name>
</gene>
<evidence type="ECO:0000313" key="2">
    <source>
        <dbReference type="EMBL" id="CUU02944.1"/>
    </source>
</evidence>
<evidence type="ECO:0000256" key="1">
    <source>
        <dbReference type="ARBA" id="ARBA00006313"/>
    </source>
</evidence>
<dbReference type="InterPro" id="IPR036889">
    <property type="entry name" value="mOase_MmoB_DmpM_sf"/>
</dbReference>
<dbReference type="Gene3D" id="3.90.56.10">
    <property type="entry name" value="Monooxygenase component MmoB/DmpM"/>
    <property type="match status" value="1"/>
</dbReference>
<keyword evidence="3" id="KW-1185">Reference proteome</keyword>
<dbReference type="SUPFAM" id="SSF56029">
    <property type="entry name" value="Monooxygenase (hydroxylase) regulatory protein"/>
    <property type="match status" value="1"/>
</dbReference>
<protein>
    <submittedName>
        <fullName evidence="2">Phenol hydroxylase P2 protein</fullName>
    </submittedName>
</protein>
<dbReference type="EMBL" id="FAOO01000003">
    <property type="protein sequence ID" value="CUU02944.1"/>
    <property type="molecule type" value="Genomic_DNA"/>
</dbReference>
<reference evidence="3" key="1">
    <citation type="submission" date="2015-11" db="EMBL/GenBank/DDBJ databases">
        <authorList>
            <person name="Varghese N."/>
        </authorList>
    </citation>
    <scope>NUCLEOTIDE SEQUENCE [LARGE SCALE GENOMIC DNA]</scope>
</reference>